<reference evidence="4 5" key="1">
    <citation type="submission" date="2024-01" db="EMBL/GenBank/DDBJ databases">
        <authorList>
            <person name="Allen C."/>
            <person name="Tagirdzhanova G."/>
        </authorList>
    </citation>
    <scope>NUCLEOTIDE SEQUENCE [LARGE SCALE GENOMIC DNA]</scope>
</reference>
<proteinExistence type="inferred from homology"/>
<evidence type="ECO:0000259" key="3">
    <source>
        <dbReference type="Pfam" id="PF13460"/>
    </source>
</evidence>
<accession>A0ABP0BM76</accession>
<dbReference type="InterPro" id="IPR036291">
    <property type="entry name" value="NAD(P)-bd_dom_sf"/>
</dbReference>
<dbReference type="SUPFAM" id="SSF51735">
    <property type="entry name" value="NAD(P)-binding Rossmann-fold domains"/>
    <property type="match status" value="1"/>
</dbReference>
<dbReference type="Gene3D" id="3.40.50.720">
    <property type="entry name" value="NAD(P)-binding Rossmann-like Domain"/>
    <property type="match status" value="1"/>
</dbReference>
<dbReference type="EMBL" id="CAWUHB010000020">
    <property type="protein sequence ID" value="CAK7220782.1"/>
    <property type="molecule type" value="Genomic_DNA"/>
</dbReference>
<evidence type="ECO:0000256" key="1">
    <source>
        <dbReference type="ARBA" id="ARBA00038376"/>
    </source>
</evidence>
<evidence type="ECO:0000256" key="2">
    <source>
        <dbReference type="SAM" id="MobiDB-lite"/>
    </source>
</evidence>
<gene>
    <name evidence="4" type="ORF">SCUCBS95973_004279</name>
</gene>
<organism evidence="4 5">
    <name type="scientific">Sporothrix curviconia</name>
    <dbReference type="NCBI Taxonomy" id="1260050"/>
    <lineage>
        <taxon>Eukaryota</taxon>
        <taxon>Fungi</taxon>
        <taxon>Dikarya</taxon>
        <taxon>Ascomycota</taxon>
        <taxon>Pezizomycotina</taxon>
        <taxon>Sordariomycetes</taxon>
        <taxon>Sordariomycetidae</taxon>
        <taxon>Ophiostomatales</taxon>
        <taxon>Ophiostomataceae</taxon>
        <taxon>Sporothrix</taxon>
    </lineage>
</organism>
<feature type="region of interest" description="Disordered" evidence="2">
    <location>
        <begin position="176"/>
        <end position="220"/>
    </location>
</feature>
<dbReference type="PANTHER" id="PTHR15020">
    <property type="entry name" value="FLAVIN REDUCTASE-RELATED"/>
    <property type="match status" value="1"/>
</dbReference>
<dbReference type="Proteomes" id="UP001642405">
    <property type="component" value="Unassembled WGS sequence"/>
</dbReference>
<evidence type="ECO:0000313" key="5">
    <source>
        <dbReference type="Proteomes" id="UP001642405"/>
    </source>
</evidence>
<keyword evidence="5" id="KW-1185">Reference proteome</keyword>
<dbReference type="InterPro" id="IPR016040">
    <property type="entry name" value="NAD(P)-bd_dom"/>
</dbReference>
<protein>
    <recommendedName>
        <fullName evidence="3">NAD(P)-binding domain-containing protein</fullName>
    </recommendedName>
</protein>
<dbReference type="Pfam" id="PF13460">
    <property type="entry name" value="NAD_binding_10"/>
    <property type="match status" value="1"/>
</dbReference>
<comment type="similarity">
    <text evidence="1">Belongs to the avfA family.</text>
</comment>
<feature type="domain" description="NAD(P)-binding" evidence="3">
    <location>
        <begin position="9"/>
        <end position="235"/>
    </location>
</feature>
<sequence length="274" mass="29370">MSHHVLLLGGHGKVARLLTPLLLQRAWTVTSVIRSPDQVATIEALAPDAAARKNLHVLVHSLEDLVQSQDQAQKLLDQVRPDYVVWSAGAGGRGGPARTLAIDRDAATHVIDAAAASAFVTRFLMVSYVSSRRAKPSWWDDANWAAAEHVNNTVLPTYYKAKIAADEALYRASVRRNKSSSSSSSSTAFAGINLRPGTLTDEPAGPVELGRTKGARGPVSRATVARAADLLLAHPDTKTAWVDLLDGTEDPEAAVDRVVRNHVDAIEGEPVTKE</sequence>
<name>A0ABP0BM76_9PEZI</name>
<evidence type="ECO:0000313" key="4">
    <source>
        <dbReference type="EMBL" id="CAK7220782.1"/>
    </source>
</evidence>
<comment type="caution">
    <text evidence="4">The sequence shown here is derived from an EMBL/GenBank/DDBJ whole genome shotgun (WGS) entry which is preliminary data.</text>
</comment>
<dbReference type="PANTHER" id="PTHR15020:SF50">
    <property type="entry name" value="UPF0659 PROTEIN YMR090W"/>
    <property type="match status" value="1"/>
</dbReference>